<evidence type="ECO:0000313" key="4">
    <source>
        <dbReference type="Proteomes" id="UP000816034"/>
    </source>
</evidence>
<feature type="domain" description="Nudix hydrolase" evidence="2">
    <location>
        <begin position="580"/>
        <end position="747"/>
    </location>
</feature>
<proteinExistence type="predicted"/>
<comment type="caution">
    <text evidence="3">The sequence shown here is derived from an EMBL/GenBank/DDBJ whole genome shotgun (WGS) entry which is preliminary data.</text>
</comment>
<feature type="region of interest" description="Disordered" evidence="1">
    <location>
        <begin position="1"/>
        <end position="206"/>
    </location>
</feature>
<feature type="region of interest" description="Disordered" evidence="1">
    <location>
        <begin position="542"/>
        <end position="566"/>
    </location>
</feature>
<keyword evidence="4" id="KW-1185">Reference proteome</keyword>
<dbReference type="EMBL" id="PYSW02000002">
    <property type="protein sequence ID" value="KAG2393579.1"/>
    <property type="molecule type" value="Genomic_DNA"/>
</dbReference>
<feature type="compositionally biased region" description="Low complexity" evidence="1">
    <location>
        <begin position="13"/>
        <end position="32"/>
    </location>
</feature>
<feature type="compositionally biased region" description="Polar residues" evidence="1">
    <location>
        <begin position="33"/>
        <end position="46"/>
    </location>
</feature>
<dbReference type="PROSITE" id="PS51462">
    <property type="entry name" value="NUDIX"/>
    <property type="match status" value="1"/>
</dbReference>
<dbReference type="InterPro" id="IPR016189">
    <property type="entry name" value="Transl_init_fac_IF2/IF5_N"/>
</dbReference>
<feature type="compositionally biased region" description="Low complexity" evidence="1">
    <location>
        <begin position="124"/>
        <end position="137"/>
    </location>
</feature>
<feature type="compositionally biased region" description="Polar residues" evidence="1">
    <location>
        <begin position="195"/>
        <end position="205"/>
    </location>
</feature>
<dbReference type="RefSeq" id="XP_044555473.1">
    <property type="nucleotide sequence ID" value="XM_044697046.1"/>
</dbReference>
<name>A0AA88KSD4_NAELO</name>
<feature type="compositionally biased region" description="Basic residues" evidence="1">
    <location>
        <begin position="111"/>
        <end position="123"/>
    </location>
</feature>
<dbReference type="Proteomes" id="UP000816034">
    <property type="component" value="Unassembled WGS sequence"/>
</dbReference>
<evidence type="ECO:0000313" key="3">
    <source>
        <dbReference type="EMBL" id="KAG2393579.1"/>
    </source>
</evidence>
<dbReference type="Gene3D" id="3.90.79.10">
    <property type="entry name" value="Nucleoside Triphosphate Pyrophosphohydrolase"/>
    <property type="match status" value="1"/>
</dbReference>
<dbReference type="InterPro" id="IPR000086">
    <property type="entry name" value="NUDIX_hydrolase_dom"/>
</dbReference>
<dbReference type="InterPro" id="IPR015797">
    <property type="entry name" value="NUDIX_hydrolase-like_dom_sf"/>
</dbReference>
<dbReference type="SUPFAM" id="SSF55811">
    <property type="entry name" value="Nudix"/>
    <property type="match status" value="1"/>
</dbReference>
<feature type="compositionally biased region" description="Basic residues" evidence="1">
    <location>
        <begin position="1"/>
        <end position="12"/>
    </location>
</feature>
<sequence length="788" mass="89668">MKHSNTQKKKSHSQQPSRSSSLTSQSCTTISSNTSTATEKSTTSRTADPDDSSFVVAPLSSNHNINNNDPTSTWMINSPSTASSSHKSQVVVELSGHNPHPQHSSHNNHNNNHHHNSSSHHHSAQGSSSRLNSTSNNNRKKSKNSQSRLVVPSAAQTNNPSSSEQEKQQERPVQQRRNSKTTKLGGGGYQQQQQHHSSALNSSHKQLLRRVQTRITTEDYSQDIKYRDLETNEHYDLKLNMKRTVINNMLEISTEMNRRAQYLMKYIGFEIDKTCFYDTEVKKGYVLHEHIAEVKHELSQSQGKRVPKEMFVHYPNDPSRSVSMCDTDGMSKLLDHILHSYISNYMVCPKCKSVKTTNPIVVDNDQQQNILNEFKENYNEELTETQERQLIERLDDFTFFTIQCRDCGHIEKIENANTSDQFIKQIFQSRQRNMTKSLKQHHSNENISHQSEQVELGTNTDYYPPMYGYPPDQRPHYYYIPPYYPTSNVLPQTTTADVYHHQGSGGYYPQFYPNYYPYPYYVQPVYAIAQHAPSYINSNMSSVNGASSSSSHQPNTSSFGGGSSSFNSSGSSSGTIEFNPSYKAAGIIPYSIHDGKVYFLLGKENRGGKGDITVSNVSPPTTEKESPYNVAKKLLTWSEFGGKREKFDPSPLHTASREFLEETRGLFGDVLEKLASFQGKYFANGKYYVYMIELPFIDLEEDFANSTLVDNDHSRTEKARLSWIDADNLIHRLYVHSSKYYHENGLLKVSVNGSDHDEFLHPFALALFRFMKTEVLAIMEKAKMQSKQ</sequence>
<protein>
    <recommendedName>
        <fullName evidence="2">Nudix hydrolase domain-containing protein</fullName>
    </recommendedName>
</protein>
<evidence type="ECO:0000259" key="2">
    <source>
        <dbReference type="PROSITE" id="PS51462"/>
    </source>
</evidence>
<feature type="compositionally biased region" description="Low complexity" evidence="1">
    <location>
        <begin position="95"/>
        <end position="110"/>
    </location>
</feature>
<feature type="compositionally biased region" description="Polar residues" evidence="1">
    <location>
        <begin position="154"/>
        <end position="163"/>
    </location>
</feature>
<evidence type="ECO:0000256" key="1">
    <source>
        <dbReference type="SAM" id="MobiDB-lite"/>
    </source>
</evidence>
<accession>A0AA88KSD4</accession>
<reference evidence="3 4" key="1">
    <citation type="journal article" date="2018" name="BMC Genomics">
        <title>The genome of Naegleria lovaniensis, the basis for a comparative approach to unravel pathogenicity factors of the human pathogenic amoeba N. fowleri.</title>
        <authorList>
            <person name="Liechti N."/>
            <person name="Schurch N."/>
            <person name="Bruggmann R."/>
            <person name="Wittwer M."/>
        </authorList>
    </citation>
    <scope>NUCLEOTIDE SEQUENCE [LARGE SCALE GENOMIC DNA]</scope>
    <source>
        <strain evidence="3 4">ATCC 30569</strain>
    </source>
</reference>
<dbReference type="GO" id="GO:0003743">
    <property type="term" value="F:translation initiation factor activity"/>
    <property type="evidence" value="ECO:0007669"/>
    <property type="project" value="InterPro"/>
</dbReference>
<organism evidence="3 4">
    <name type="scientific">Naegleria lovaniensis</name>
    <name type="common">Amoeba</name>
    <dbReference type="NCBI Taxonomy" id="51637"/>
    <lineage>
        <taxon>Eukaryota</taxon>
        <taxon>Discoba</taxon>
        <taxon>Heterolobosea</taxon>
        <taxon>Tetramitia</taxon>
        <taxon>Eutetramitia</taxon>
        <taxon>Vahlkampfiidae</taxon>
        <taxon>Naegleria</taxon>
    </lineage>
</organism>
<dbReference type="Gene3D" id="3.30.30.170">
    <property type="match status" value="1"/>
</dbReference>
<dbReference type="SUPFAM" id="SSF100966">
    <property type="entry name" value="Translation initiation factor 2 beta, aIF2beta, N-terminal domain"/>
    <property type="match status" value="1"/>
</dbReference>
<gene>
    <name evidence="3" type="ORF">C9374_007110</name>
</gene>
<dbReference type="GeneID" id="68099564"/>
<feature type="compositionally biased region" description="Polar residues" evidence="1">
    <location>
        <begin position="59"/>
        <end position="88"/>
    </location>
</feature>
<dbReference type="AlphaFoldDB" id="A0AA88KSD4"/>